<evidence type="ECO:0000313" key="2">
    <source>
        <dbReference type="Proteomes" id="UP000827872"/>
    </source>
</evidence>
<sequence>MGRSRTPEKGRPVVKTGAVVIETGTGTCKAGFAGQQTPQSVIGTLVGHCTEKSMRTRRNRPDTFIGEKARLEPDLDIILPVRHGIIIDWDAAEVLWRHLFYDHLKVAPEDHPLLMSDPPLCPTTNREKLVEVVFESLHSPGMYVAYQSVLSVYAHGIHGMAQRSLRKIPEETRKEMYENVMLCGGSSLFEGLEKRFSHELLANLQSNTKEGVVVDMTDQGA</sequence>
<gene>
    <name evidence="1" type="ORF">K3G42_005624</name>
</gene>
<keyword evidence="2" id="KW-1185">Reference proteome</keyword>
<comment type="caution">
    <text evidence="1">The sequence shown here is derived from an EMBL/GenBank/DDBJ whole genome shotgun (WGS) entry which is preliminary data.</text>
</comment>
<dbReference type="Proteomes" id="UP000827872">
    <property type="component" value="Linkage Group LG05"/>
</dbReference>
<evidence type="ECO:0000313" key="1">
    <source>
        <dbReference type="EMBL" id="KAH7999137.1"/>
    </source>
</evidence>
<proteinExistence type="predicted"/>
<dbReference type="EMBL" id="CM037618">
    <property type="protein sequence ID" value="KAH7999137.1"/>
    <property type="molecule type" value="Genomic_DNA"/>
</dbReference>
<name>A0ACB8F213_9SAUR</name>
<protein>
    <submittedName>
        <fullName evidence="1">Uncharacterized protein</fullName>
    </submittedName>
</protein>
<reference evidence="1" key="1">
    <citation type="submission" date="2021-08" db="EMBL/GenBank/DDBJ databases">
        <title>The first chromosome-level gecko genome reveals the dynamic sex chromosomes of Neotropical dwarf geckos (Sphaerodactylidae: Sphaerodactylus).</title>
        <authorList>
            <person name="Pinto B.J."/>
            <person name="Keating S.E."/>
            <person name="Gamble T."/>
        </authorList>
    </citation>
    <scope>NUCLEOTIDE SEQUENCE</scope>
    <source>
        <strain evidence="1">TG3544</strain>
    </source>
</reference>
<accession>A0ACB8F213</accession>
<organism evidence="1 2">
    <name type="scientific">Sphaerodactylus townsendi</name>
    <dbReference type="NCBI Taxonomy" id="933632"/>
    <lineage>
        <taxon>Eukaryota</taxon>
        <taxon>Metazoa</taxon>
        <taxon>Chordata</taxon>
        <taxon>Craniata</taxon>
        <taxon>Vertebrata</taxon>
        <taxon>Euteleostomi</taxon>
        <taxon>Lepidosauria</taxon>
        <taxon>Squamata</taxon>
        <taxon>Bifurcata</taxon>
        <taxon>Gekkota</taxon>
        <taxon>Sphaerodactylidae</taxon>
        <taxon>Sphaerodactylus</taxon>
    </lineage>
</organism>